<comment type="similarity">
    <text evidence="1">Belongs to the bacterial solute-binding protein 1 family.</text>
</comment>
<dbReference type="EMBL" id="BJYY01000013">
    <property type="protein sequence ID" value="GEO34080.1"/>
    <property type="molecule type" value="Genomic_DNA"/>
</dbReference>
<dbReference type="RefSeq" id="WP_146903062.1">
    <property type="nucleotide sequence ID" value="NZ_BAAARM010000003.1"/>
</dbReference>
<dbReference type="Proteomes" id="UP000321181">
    <property type="component" value="Unassembled WGS sequence"/>
</dbReference>
<dbReference type="PROSITE" id="PS51318">
    <property type="entry name" value="TAT"/>
    <property type="match status" value="1"/>
</dbReference>
<dbReference type="InterPro" id="IPR006311">
    <property type="entry name" value="TAT_signal"/>
</dbReference>
<evidence type="ECO:0000256" key="1">
    <source>
        <dbReference type="ARBA" id="ARBA00008520"/>
    </source>
</evidence>
<dbReference type="InterPro" id="IPR006059">
    <property type="entry name" value="SBP"/>
</dbReference>
<reference evidence="4 5" key="1">
    <citation type="submission" date="2019-07" db="EMBL/GenBank/DDBJ databases">
        <title>Whole genome shotgun sequence of Cellulomonas aerilata NBRC 106308.</title>
        <authorList>
            <person name="Hosoyama A."/>
            <person name="Uohara A."/>
            <person name="Ohji S."/>
            <person name="Ichikawa N."/>
        </authorList>
    </citation>
    <scope>NUCLEOTIDE SEQUENCE [LARGE SCALE GENOMIC DNA]</scope>
    <source>
        <strain evidence="4 5">NBRC 106308</strain>
    </source>
</reference>
<evidence type="ECO:0000256" key="3">
    <source>
        <dbReference type="ARBA" id="ARBA00022729"/>
    </source>
</evidence>
<dbReference type="PANTHER" id="PTHR30061:SF50">
    <property type="entry name" value="MALTOSE_MALTODEXTRIN-BINDING PERIPLASMIC PROTEIN"/>
    <property type="match status" value="1"/>
</dbReference>
<dbReference type="AlphaFoldDB" id="A0A512DCY8"/>
<dbReference type="GO" id="GO:0042956">
    <property type="term" value="P:maltodextrin transmembrane transport"/>
    <property type="evidence" value="ECO:0007669"/>
    <property type="project" value="TreeGrafter"/>
</dbReference>
<sequence length="431" mass="46008">MALDRRRFLALLGAAAGSAALGGCAGFSGGRDDGGGAASDDEITFTLWAGDAELVAFRAIARDFEAAEGIRVKLQQVPFDQLLTTVDAGLQAGQAPDVFRVTYTDLGVYSSQDALLDLSDHLPGGYADQFRPGLWSAVTRDGAPFGVPHHTDTSMILVRADAAQQAGLTLPTSYDEAWSWEQLDEALVRLAGVTAAQQYATGVNWQQFGAYRWLNFLGQAGGRLLTDDLSAPAVDSPEGREALRFTQSFFERGLVPPTTSTKGDYVDELFIAGTTASVFAGDFLLPAIADAGFDFGATFLPRNRDVTAELGGNAVVATADSPRAEQAALFLQYLASQEQMARFCEATTVLPTRTDLAGGDLEYQVRPDLMELFVAQSEAITEDIVEQTTVPSFNEINAALVEQLERAFVGRVDAEAVLADLSADIERALAP</sequence>
<dbReference type="OrthoDB" id="9780991at2"/>
<dbReference type="CDD" id="cd13585">
    <property type="entry name" value="PBP2_TMBP_like"/>
    <property type="match status" value="1"/>
</dbReference>
<protein>
    <submittedName>
        <fullName evidence="4">ABC transporter substrate-binding protein</fullName>
    </submittedName>
</protein>
<accession>A0A512DCY8</accession>
<dbReference type="PROSITE" id="PS51257">
    <property type="entry name" value="PROKAR_LIPOPROTEIN"/>
    <property type="match status" value="1"/>
</dbReference>
<evidence type="ECO:0000313" key="4">
    <source>
        <dbReference type="EMBL" id="GEO34080.1"/>
    </source>
</evidence>
<keyword evidence="3" id="KW-0732">Signal</keyword>
<dbReference type="SUPFAM" id="SSF53850">
    <property type="entry name" value="Periplasmic binding protein-like II"/>
    <property type="match status" value="1"/>
</dbReference>
<name>A0A512DCY8_9CELL</name>
<evidence type="ECO:0000313" key="5">
    <source>
        <dbReference type="Proteomes" id="UP000321181"/>
    </source>
</evidence>
<dbReference type="GO" id="GO:1901982">
    <property type="term" value="F:maltose binding"/>
    <property type="evidence" value="ECO:0007669"/>
    <property type="project" value="TreeGrafter"/>
</dbReference>
<organism evidence="4 5">
    <name type="scientific">Cellulomonas aerilata</name>
    <dbReference type="NCBI Taxonomy" id="515326"/>
    <lineage>
        <taxon>Bacteria</taxon>
        <taxon>Bacillati</taxon>
        <taxon>Actinomycetota</taxon>
        <taxon>Actinomycetes</taxon>
        <taxon>Micrococcales</taxon>
        <taxon>Cellulomonadaceae</taxon>
        <taxon>Cellulomonas</taxon>
    </lineage>
</organism>
<dbReference type="GO" id="GO:0015768">
    <property type="term" value="P:maltose transport"/>
    <property type="evidence" value="ECO:0007669"/>
    <property type="project" value="TreeGrafter"/>
</dbReference>
<gene>
    <name evidence="4" type="ORF">CAE01nite_18050</name>
</gene>
<comment type="caution">
    <text evidence="4">The sequence shown here is derived from an EMBL/GenBank/DDBJ whole genome shotgun (WGS) entry which is preliminary data.</text>
</comment>
<dbReference type="Gene3D" id="3.40.190.10">
    <property type="entry name" value="Periplasmic binding protein-like II"/>
    <property type="match status" value="1"/>
</dbReference>
<dbReference type="Pfam" id="PF13416">
    <property type="entry name" value="SBP_bac_8"/>
    <property type="match status" value="1"/>
</dbReference>
<keyword evidence="5" id="KW-1185">Reference proteome</keyword>
<dbReference type="PANTHER" id="PTHR30061">
    <property type="entry name" value="MALTOSE-BINDING PERIPLASMIC PROTEIN"/>
    <property type="match status" value="1"/>
</dbReference>
<keyword evidence="2" id="KW-0813">Transport</keyword>
<proteinExistence type="inferred from homology"/>
<evidence type="ECO:0000256" key="2">
    <source>
        <dbReference type="ARBA" id="ARBA00022448"/>
    </source>
</evidence>
<dbReference type="GO" id="GO:0055052">
    <property type="term" value="C:ATP-binding cassette (ABC) transporter complex, substrate-binding subunit-containing"/>
    <property type="evidence" value="ECO:0007669"/>
    <property type="project" value="TreeGrafter"/>
</dbReference>